<dbReference type="InterPro" id="IPR017793">
    <property type="entry name" value="ABC_transptr_urea-assoc_sub-bd"/>
</dbReference>
<dbReference type="AlphaFoldDB" id="A0A317EF85"/>
<dbReference type="Gene3D" id="3.40.190.10">
    <property type="entry name" value="Periplasmic binding protein-like II"/>
    <property type="match status" value="2"/>
</dbReference>
<evidence type="ECO:0000313" key="6">
    <source>
        <dbReference type="Proteomes" id="UP000245461"/>
    </source>
</evidence>
<evidence type="ECO:0000256" key="4">
    <source>
        <dbReference type="SAM" id="SignalP"/>
    </source>
</evidence>
<reference evidence="5 6" key="1">
    <citation type="submission" date="2018-05" db="EMBL/GenBank/DDBJ databases">
        <title>Zavarzinia sp. HR-AS.</title>
        <authorList>
            <person name="Lee Y."/>
            <person name="Jeon C.O."/>
        </authorList>
    </citation>
    <scope>NUCLEOTIDE SEQUENCE [LARGE SCALE GENOMIC DNA]</scope>
    <source>
        <strain evidence="5 6">HR-AS</strain>
    </source>
</reference>
<evidence type="ECO:0000256" key="1">
    <source>
        <dbReference type="ARBA" id="ARBA00004418"/>
    </source>
</evidence>
<evidence type="ECO:0000313" key="5">
    <source>
        <dbReference type="EMBL" id="PWR25657.1"/>
    </source>
</evidence>
<sequence>MKRMACLAAALLSCLALIVSPASAESKTKFRVATTIYAGFMPWFYAQEAGIIKKWADKYGIEIDLVQVPDYIESVNQYTAGQFDGVLIASMDALTIPAAGGVDSTVLVMGDYSNGNDGIVLKGKGKTVADLKGATVHLVQFSVSHYLLARALESVGLKEADLKTVNVSDADFVAAFSTPDVQAIVAWKPALSDIEAMADVSPIFDSSKIPAEILDVAIVHTEMLKDNPALGKALVGAWYETLDLIGKGDAKSKEAMEFMAKAAGTDIPGFETQLATTHLFKTPAEAVAFYRSKEMADALTLVSKFSFDHGLLGEGAKSPDAIGLGLPGGKVLGDPANVKLRYDDTYTAMAAEGKL</sequence>
<dbReference type="Proteomes" id="UP000245461">
    <property type="component" value="Unassembled WGS sequence"/>
</dbReference>
<keyword evidence="5" id="KW-0808">Transferase</keyword>
<dbReference type="GO" id="GO:0016301">
    <property type="term" value="F:kinase activity"/>
    <property type="evidence" value="ECO:0007669"/>
    <property type="project" value="UniProtKB-KW"/>
</dbReference>
<dbReference type="OrthoDB" id="5292144at2"/>
<protein>
    <submittedName>
        <fullName evidence="5">Lipid kinase</fullName>
    </submittedName>
</protein>
<dbReference type="RefSeq" id="WP_109901856.1">
    <property type="nucleotide sequence ID" value="NZ_QGLE01000001.1"/>
</dbReference>
<proteinExistence type="inferred from homology"/>
<name>A0A317EF85_9PROT</name>
<keyword evidence="6" id="KW-1185">Reference proteome</keyword>
<dbReference type="GO" id="GO:0042597">
    <property type="term" value="C:periplasmic space"/>
    <property type="evidence" value="ECO:0007669"/>
    <property type="project" value="UniProtKB-SubCell"/>
</dbReference>
<dbReference type="EMBL" id="QGLE01000001">
    <property type="protein sequence ID" value="PWR25657.1"/>
    <property type="molecule type" value="Genomic_DNA"/>
</dbReference>
<keyword evidence="3 4" id="KW-0732">Signal</keyword>
<feature type="signal peptide" evidence="4">
    <location>
        <begin position="1"/>
        <end position="24"/>
    </location>
</feature>
<organism evidence="5 6">
    <name type="scientific">Zavarzinia aquatilis</name>
    <dbReference type="NCBI Taxonomy" id="2211142"/>
    <lineage>
        <taxon>Bacteria</taxon>
        <taxon>Pseudomonadati</taxon>
        <taxon>Pseudomonadota</taxon>
        <taxon>Alphaproteobacteria</taxon>
        <taxon>Rhodospirillales</taxon>
        <taxon>Zavarziniaceae</taxon>
        <taxon>Zavarzinia</taxon>
    </lineage>
</organism>
<gene>
    <name evidence="5" type="ORF">DKG74_01455</name>
</gene>
<comment type="subcellular location">
    <subcellularLocation>
        <location evidence="1">Periplasm</location>
    </subcellularLocation>
</comment>
<evidence type="ECO:0000256" key="2">
    <source>
        <dbReference type="ARBA" id="ARBA00010742"/>
    </source>
</evidence>
<dbReference type="PANTHER" id="PTHR30024:SF47">
    <property type="entry name" value="TAURINE-BINDING PERIPLASMIC PROTEIN"/>
    <property type="match status" value="1"/>
</dbReference>
<feature type="chain" id="PRO_5016255190" evidence="4">
    <location>
        <begin position="25"/>
        <end position="355"/>
    </location>
</feature>
<dbReference type="Pfam" id="PF13379">
    <property type="entry name" value="NMT1_2"/>
    <property type="match status" value="1"/>
</dbReference>
<dbReference type="NCBIfam" id="TIGR03427">
    <property type="entry name" value="ABC_peri_uca"/>
    <property type="match status" value="1"/>
</dbReference>
<accession>A0A317EF85</accession>
<comment type="similarity">
    <text evidence="2">Belongs to the bacterial solute-binding protein SsuA/TauA family.</text>
</comment>
<evidence type="ECO:0000256" key="3">
    <source>
        <dbReference type="ARBA" id="ARBA00022729"/>
    </source>
</evidence>
<dbReference type="PANTHER" id="PTHR30024">
    <property type="entry name" value="ALIPHATIC SULFONATES-BINDING PROTEIN-RELATED"/>
    <property type="match status" value="1"/>
</dbReference>
<comment type="caution">
    <text evidence="5">The sequence shown here is derived from an EMBL/GenBank/DDBJ whole genome shotgun (WGS) entry which is preliminary data.</text>
</comment>
<keyword evidence="5" id="KW-0418">Kinase</keyword>
<dbReference type="SUPFAM" id="SSF53850">
    <property type="entry name" value="Periplasmic binding protein-like II"/>
    <property type="match status" value="1"/>
</dbReference>